<keyword evidence="2" id="KW-0808">Transferase</keyword>
<dbReference type="PANTHER" id="PTHR22916">
    <property type="entry name" value="GLYCOSYLTRANSFERASE"/>
    <property type="match status" value="1"/>
</dbReference>
<proteinExistence type="predicted"/>
<dbReference type="STRING" id="593133.SAMN04488006_2301"/>
<dbReference type="Pfam" id="PF00535">
    <property type="entry name" value="Glycos_transf_2"/>
    <property type="match status" value="1"/>
</dbReference>
<sequence length="326" mass="38502">MALNKKVNVIVLTYNQEGIITQTIESIVSQETAFNFDIIIGEDGSTDSTLNIILNLQKKYSNKIRIISSNRNRGMYANFLNCIKQLDAEFIAICDGDDYWVDSKKLQKQIDFLDKNKDFSLVGTLCKYLDVATNKFKEPNVFNEKYREYTFQEILSKNPFTTSTVVYRKFLLDDFLKFYNQNNNHLNSFLDYTLWIYFSYKSKCAILNNITTVYRLSPTNFSQNPALIKRWEFQLYFYNQFKFYIAALPKISQITINKATYCKAKQLYILALYNSDDAILAEFEAVFLKQRDYVRYFLLKFSRTFPQIIILAKNYEKLIIKINFKK</sequence>
<dbReference type="EMBL" id="FOZP01000005">
    <property type="protein sequence ID" value="SFS60355.1"/>
    <property type="molecule type" value="Genomic_DNA"/>
</dbReference>
<dbReference type="InterPro" id="IPR001173">
    <property type="entry name" value="Glyco_trans_2-like"/>
</dbReference>
<evidence type="ECO:0000313" key="3">
    <source>
        <dbReference type="Proteomes" id="UP000199312"/>
    </source>
</evidence>
<dbReference type="InterPro" id="IPR029044">
    <property type="entry name" value="Nucleotide-diphossugar_trans"/>
</dbReference>
<gene>
    <name evidence="2" type="ORF">SAMN04488006_2301</name>
</gene>
<name>A0A1I6R6Q6_9FLAO</name>
<dbReference type="RefSeq" id="WP_090226544.1">
    <property type="nucleotide sequence ID" value="NZ_FOZP01000005.1"/>
</dbReference>
<evidence type="ECO:0000313" key="2">
    <source>
        <dbReference type="EMBL" id="SFS60355.1"/>
    </source>
</evidence>
<dbReference type="GO" id="GO:0016758">
    <property type="term" value="F:hexosyltransferase activity"/>
    <property type="evidence" value="ECO:0007669"/>
    <property type="project" value="UniProtKB-ARBA"/>
</dbReference>
<protein>
    <submittedName>
        <fullName evidence="2">Glycosyltransferase involved in cell wall bisynthesis</fullName>
    </submittedName>
</protein>
<dbReference type="PANTHER" id="PTHR22916:SF3">
    <property type="entry name" value="UDP-GLCNAC:BETAGAL BETA-1,3-N-ACETYLGLUCOSAMINYLTRANSFERASE-LIKE PROTEIN 1"/>
    <property type="match status" value="1"/>
</dbReference>
<dbReference type="Proteomes" id="UP000199312">
    <property type="component" value="Unassembled WGS sequence"/>
</dbReference>
<organism evidence="2 3">
    <name type="scientific">Lutibacter maritimus</name>
    <dbReference type="NCBI Taxonomy" id="593133"/>
    <lineage>
        <taxon>Bacteria</taxon>
        <taxon>Pseudomonadati</taxon>
        <taxon>Bacteroidota</taxon>
        <taxon>Flavobacteriia</taxon>
        <taxon>Flavobacteriales</taxon>
        <taxon>Flavobacteriaceae</taxon>
        <taxon>Lutibacter</taxon>
    </lineage>
</organism>
<dbReference type="Gene3D" id="3.90.550.10">
    <property type="entry name" value="Spore Coat Polysaccharide Biosynthesis Protein SpsA, Chain A"/>
    <property type="match status" value="1"/>
</dbReference>
<evidence type="ECO:0000259" key="1">
    <source>
        <dbReference type="Pfam" id="PF00535"/>
    </source>
</evidence>
<dbReference type="OrthoDB" id="199095at2"/>
<feature type="domain" description="Glycosyltransferase 2-like" evidence="1">
    <location>
        <begin position="9"/>
        <end position="164"/>
    </location>
</feature>
<dbReference type="SUPFAM" id="SSF53448">
    <property type="entry name" value="Nucleotide-diphospho-sugar transferases"/>
    <property type="match status" value="1"/>
</dbReference>
<accession>A0A1I6R6Q6</accession>
<keyword evidence="3" id="KW-1185">Reference proteome</keyword>
<reference evidence="3" key="1">
    <citation type="submission" date="2016-10" db="EMBL/GenBank/DDBJ databases">
        <authorList>
            <person name="Varghese N."/>
            <person name="Submissions S."/>
        </authorList>
    </citation>
    <scope>NUCLEOTIDE SEQUENCE [LARGE SCALE GENOMIC DNA]</scope>
    <source>
        <strain evidence="3">DSM 24450</strain>
    </source>
</reference>
<dbReference type="AlphaFoldDB" id="A0A1I6R6Q6"/>